<protein>
    <submittedName>
        <fullName evidence="1">Uncharacterized protein</fullName>
    </submittedName>
</protein>
<reference evidence="2" key="2">
    <citation type="journal article" date="2013" name="PLoS Genet.">
        <title>Comparative genome structure, secondary metabolite, and effector coding capacity across Cochliobolus pathogens.</title>
        <authorList>
            <person name="Condon B.J."/>
            <person name="Leng Y."/>
            <person name="Wu D."/>
            <person name="Bushley K.E."/>
            <person name="Ohm R.A."/>
            <person name="Otillar R."/>
            <person name="Martin J."/>
            <person name="Schackwitz W."/>
            <person name="Grimwood J."/>
            <person name="MohdZainudin N."/>
            <person name="Xue C."/>
            <person name="Wang R."/>
            <person name="Manning V.A."/>
            <person name="Dhillon B."/>
            <person name="Tu Z.J."/>
            <person name="Steffenson B.J."/>
            <person name="Salamov A."/>
            <person name="Sun H."/>
            <person name="Lowry S."/>
            <person name="LaButti K."/>
            <person name="Han J."/>
            <person name="Copeland A."/>
            <person name="Lindquist E."/>
            <person name="Barry K."/>
            <person name="Schmutz J."/>
            <person name="Baker S.E."/>
            <person name="Ciuffetti L.M."/>
            <person name="Grigoriev I.V."/>
            <person name="Zhong S."/>
            <person name="Turgeon B.G."/>
        </authorList>
    </citation>
    <scope>NUCLEOTIDE SEQUENCE [LARGE SCALE GENOMIC DNA]</scope>
    <source>
        <strain evidence="2">C5 / ATCC 48332 / race O</strain>
    </source>
</reference>
<proteinExistence type="predicted"/>
<dbReference type="OMA" id="FRHATRN"/>
<name>M2UR30_COCH5</name>
<dbReference type="OrthoDB" id="3683860at2759"/>
<accession>M2UR30</accession>
<gene>
    <name evidence="1" type="ORF">COCHEDRAFT_1066668</name>
</gene>
<organism evidence="1 2">
    <name type="scientific">Cochliobolus heterostrophus (strain C5 / ATCC 48332 / race O)</name>
    <name type="common">Southern corn leaf blight fungus</name>
    <name type="synonym">Bipolaris maydis</name>
    <dbReference type="NCBI Taxonomy" id="701091"/>
    <lineage>
        <taxon>Eukaryota</taxon>
        <taxon>Fungi</taxon>
        <taxon>Dikarya</taxon>
        <taxon>Ascomycota</taxon>
        <taxon>Pezizomycotina</taxon>
        <taxon>Dothideomycetes</taxon>
        <taxon>Pleosporomycetidae</taxon>
        <taxon>Pleosporales</taxon>
        <taxon>Pleosporineae</taxon>
        <taxon>Pleosporaceae</taxon>
        <taxon>Bipolaris</taxon>
    </lineage>
</organism>
<dbReference type="HOGENOM" id="CLU_959796_0_0_1"/>
<feature type="non-terminal residue" evidence="1">
    <location>
        <position position="1"/>
    </location>
</feature>
<reference evidence="1 2" key="1">
    <citation type="journal article" date="2012" name="PLoS Pathog.">
        <title>Diverse lifestyles and strategies of plant pathogenesis encoded in the genomes of eighteen Dothideomycetes fungi.</title>
        <authorList>
            <person name="Ohm R.A."/>
            <person name="Feau N."/>
            <person name="Henrissat B."/>
            <person name="Schoch C.L."/>
            <person name="Horwitz B.A."/>
            <person name="Barry K.W."/>
            <person name="Condon B.J."/>
            <person name="Copeland A.C."/>
            <person name="Dhillon B."/>
            <person name="Glaser F."/>
            <person name="Hesse C.N."/>
            <person name="Kosti I."/>
            <person name="LaButti K."/>
            <person name="Lindquist E.A."/>
            <person name="Lucas S."/>
            <person name="Salamov A.A."/>
            <person name="Bradshaw R.E."/>
            <person name="Ciuffetti L."/>
            <person name="Hamelin R.C."/>
            <person name="Kema G.H.J."/>
            <person name="Lawrence C."/>
            <person name="Scott J.A."/>
            <person name="Spatafora J.W."/>
            <person name="Turgeon B.G."/>
            <person name="de Wit P.J.G.M."/>
            <person name="Zhong S."/>
            <person name="Goodwin S.B."/>
            <person name="Grigoriev I.V."/>
        </authorList>
    </citation>
    <scope>NUCLEOTIDE SEQUENCE [LARGE SCALE GENOMIC DNA]</scope>
    <source>
        <strain evidence="2">C5 / ATCC 48332 / race O</strain>
    </source>
</reference>
<dbReference type="AlphaFoldDB" id="M2UR30"/>
<evidence type="ECO:0000313" key="1">
    <source>
        <dbReference type="EMBL" id="EMD90333.1"/>
    </source>
</evidence>
<keyword evidence="2" id="KW-1185">Reference proteome</keyword>
<sequence length="306" mass="35647">FRHATRNYTQNTHKSPLYTLPYEIIQYIGTFLGYADRFCFALTSYKYADALLAICEPLGVKRQHVKDIRSRIRRDHFYGHGGGPHNWIGRRIGMIFCVECRLPHGSFRFPEDTIAQPRQFRKCFRATDGPFSVCPHNEFTYLGMTTLLRKNAKKARQNRYGDFFHCLECYELPHQRRGPGRCLYPPTLSLVPETQTIAFRSKFLLLMVPWAVPVSVQQTKDALALLDLKICPHMTACDTEVIERMIGDRQEIMMEGRFAKRVSIECSTCQTTFSIKRRIPFHEVVVEVDRRLGQVKREGDPIWRAH</sequence>
<dbReference type="EMBL" id="KB445578">
    <property type="protein sequence ID" value="EMD90333.1"/>
    <property type="molecule type" value="Genomic_DNA"/>
</dbReference>
<feature type="non-terminal residue" evidence="1">
    <location>
        <position position="306"/>
    </location>
</feature>
<evidence type="ECO:0000313" key="2">
    <source>
        <dbReference type="Proteomes" id="UP000016936"/>
    </source>
</evidence>
<dbReference type="Proteomes" id="UP000016936">
    <property type="component" value="Unassembled WGS sequence"/>
</dbReference>